<keyword evidence="1" id="KW-0472">Membrane</keyword>
<keyword evidence="3" id="KW-1185">Reference proteome</keyword>
<dbReference type="Proteomes" id="UP000649753">
    <property type="component" value="Unassembled WGS sequence"/>
</dbReference>
<proteinExistence type="predicted"/>
<reference evidence="2" key="1">
    <citation type="submission" date="2020-10" db="EMBL/GenBank/DDBJ databases">
        <title>Sequencing the genomes of 1000 actinobacteria strains.</title>
        <authorList>
            <person name="Klenk H.-P."/>
        </authorList>
    </citation>
    <scope>NUCLEOTIDE SEQUENCE</scope>
    <source>
        <strain evidence="2">DSM 46832</strain>
    </source>
</reference>
<gene>
    <name evidence="2" type="ORF">H4W31_000001</name>
</gene>
<dbReference type="EMBL" id="JADBEB010000001">
    <property type="protein sequence ID" value="MBE1484363.1"/>
    <property type="molecule type" value="Genomic_DNA"/>
</dbReference>
<name>A0A927QWE7_9ACTN</name>
<dbReference type="RefSeq" id="WP_192764737.1">
    <property type="nucleotide sequence ID" value="NZ_JADBEB010000001.1"/>
</dbReference>
<sequence>MAAPSDTDIVVAQDSISALLLPFWQLVIGGLVLLAVIASVRRLARRGMSRMTTGLLVTASVIVGLALVGVLLQ</sequence>
<feature type="transmembrane region" description="Helical" evidence="1">
    <location>
        <begin position="52"/>
        <end position="72"/>
    </location>
</feature>
<keyword evidence="1" id="KW-0812">Transmembrane</keyword>
<accession>A0A927QWE7</accession>
<keyword evidence="1" id="KW-1133">Transmembrane helix</keyword>
<organism evidence="2 3">
    <name type="scientific">Plantactinospora soyae</name>
    <dbReference type="NCBI Taxonomy" id="1544732"/>
    <lineage>
        <taxon>Bacteria</taxon>
        <taxon>Bacillati</taxon>
        <taxon>Actinomycetota</taxon>
        <taxon>Actinomycetes</taxon>
        <taxon>Micromonosporales</taxon>
        <taxon>Micromonosporaceae</taxon>
        <taxon>Plantactinospora</taxon>
    </lineage>
</organism>
<evidence type="ECO:0000256" key="1">
    <source>
        <dbReference type="SAM" id="Phobius"/>
    </source>
</evidence>
<evidence type="ECO:0000313" key="3">
    <source>
        <dbReference type="Proteomes" id="UP000649753"/>
    </source>
</evidence>
<comment type="caution">
    <text evidence="2">The sequence shown here is derived from an EMBL/GenBank/DDBJ whole genome shotgun (WGS) entry which is preliminary data.</text>
</comment>
<dbReference type="AlphaFoldDB" id="A0A927QWE7"/>
<protein>
    <submittedName>
        <fullName evidence="2">Uncharacterized protein</fullName>
    </submittedName>
</protein>
<feature type="transmembrane region" description="Helical" evidence="1">
    <location>
        <begin position="20"/>
        <end position="40"/>
    </location>
</feature>
<evidence type="ECO:0000313" key="2">
    <source>
        <dbReference type="EMBL" id="MBE1484363.1"/>
    </source>
</evidence>